<evidence type="ECO:0000313" key="2">
    <source>
        <dbReference type="Proteomes" id="UP001597061"/>
    </source>
</evidence>
<dbReference type="EMBL" id="JBHTJI010000001">
    <property type="protein sequence ID" value="MFD0989088.1"/>
    <property type="molecule type" value="Genomic_DNA"/>
</dbReference>
<sequence>MKTSYLNIQILVTILFIVINSAGIAQVGIGTITPDASAMLDINTTTKGLLAPRMTTVQKNAITSPSNGLIVYDTNLGKFSYYNGSTWITIAANIERDNYVLVKSAADLPAPSAGVITLIPGTMYEINGSITLSNKIQLNGCEVAGADSNNDKLIFTGTGALFTGTKGGIIKNLTLIGNGTNSLFSMNDATQTLNLFLRGSNVVGFSSVGTITGYNLVLLDLISLASNSNGVTYTNNKNLFLLNNVWFSTNSGTFCTMTGTFDIVGISGGVYHNNTGTAIMNITGITSIIQSAHINGVSFTGTATRLVGSFSNKWEVDTPGLKTEKDDVATGTIYISTPVLTSIPNADIAVKAMGITATENLFRFDTNGGINNRLRYTGIKTRIFSVVISASITSPNSGQVLSMYIAKNGTIINSSRIQRKISNGADIGAIAVTCTVQLNTNDYVELWIANNTASKDATIESMNFRIN</sequence>
<reference evidence="2" key="1">
    <citation type="journal article" date="2019" name="Int. J. Syst. Evol. Microbiol.">
        <title>The Global Catalogue of Microorganisms (GCM) 10K type strain sequencing project: providing services to taxonomists for standard genome sequencing and annotation.</title>
        <authorList>
            <consortium name="The Broad Institute Genomics Platform"/>
            <consortium name="The Broad Institute Genome Sequencing Center for Infectious Disease"/>
            <person name="Wu L."/>
            <person name="Ma J."/>
        </authorList>
    </citation>
    <scope>NUCLEOTIDE SEQUENCE [LARGE SCALE GENOMIC DNA]</scope>
    <source>
        <strain evidence="2">CCUG 62414</strain>
    </source>
</reference>
<evidence type="ECO:0000313" key="1">
    <source>
        <dbReference type="EMBL" id="MFD0989088.1"/>
    </source>
</evidence>
<dbReference type="Proteomes" id="UP001597061">
    <property type="component" value="Unassembled WGS sequence"/>
</dbReference>
<name>A0ABW3JHN4_9FLAO</name>
<gene>
    <name evidence="1" type="ORF">ACFQ1R_03190</name>
</gene>
<keyword evidence="2" id="KW-1185">Reference proteome</keyword>
<proteinExistence type="predicted"/>
<comment type="caution">
    <text evidence="1">The sequence shown here is derived from an EMBL/GenBank/DDBJ whole genome shotgun (WGS) entry which is preliminary data.</text>
</comment>
<protein>
    <submittedName>
        <fullName evidence="1">Uncharacterized protein</fullName>
    </submittedName>
</protein>
<dbReference type="RefSeq" id="WP_379924660.1">
    <property type="nucleotide sequence ID" value="NZ_JBHTJI010000001.1"/>
</dbReference>
<accession>A0ABW3JHN4</accession>
<organism evidence="1 2">
    <name type="scientific">Mariniflexile jejuense</name>
    <dbReference type="NCBI Taxonomy" id="1173582"/>
    <lineage>
        <taxon>Bacteria</taxon>
        <taxon>Pseudomonadati</taxon>
        <taxon>Bacteroidota</taxon>
        <taxon>Flavobacteriia</taxon>
        <taxon>Flavobacteriales</taxon>
        <taxon>Flavobacteriaceae</taxon>
        <taxon>Mariniflexile</taxon>
    </lineage>
</organism>